<name>A0A1J0GJD9_9CLOT</name>
<keyword evidence="2" id="KW-1185">Reference proteome</keyword>
<dbReference type="EMBL" id="CP015756">
    <property type="protein sequence ID" value="APC41048.1"/>
    <property type="molecule type" value="Genomic_DNA"/>
</dbReference>
<accession>A0A1J0GJD9</accession>
<gene>
    <name evidence="1" type="ORF">A7L45_13675</name>
</gene>
<dbReference type="STRING" id="1552.A7L45_13675"/>
<dbReference type="KEGG" id="ceu:A7L45_13675"/>
<reference evidence="2" key="1">
    <citation type="journal article" date="2016" name="Front. Microbiol.">
        <title>Complete Genome Sequence of Clostridium estertheticum DSM 8809, a Microbe Identified in Spoiled Vacuum Packed Beef.</title>
        <authorList>
            <person name="Yu Z."/>
            <person name="Gunn L."/>
            <person name="Brennan E."/>
            <person name="Reid R."/>
            <person name="Wall P.G."/>
            <person name="Gaora O.P."/>
            <person name="Hurley D."/>
            <person name="Bolton D."/>
            <person name="Fanning S."/>
        </authorList>
    </citation>
    <scope>NUCLEOTIDE SEQUENCE [LARGE SCALE GENOMIC DNA]</scope>
    <source>
        <strain evidence="2">DSM 8809</strain>
    </source>
</reference>
<dbReference type="AlphaFoldDB" id="A0A1J0GJD9"/>
<protein>
    <submittedName>
        <fullName evidence="1">Uncharacterized protein</fullName>
    </submittedName>
</protein>
<sequence length="610" mass="72592">MPLHTIPLCNFKYARDTLSSATFKYDTEENILKTKEKMFYKEAIIEIEKVKENKHLYKGFANIKKENTKHLYKEDSAIIREIGKELTLQDREINKSKGKEIQEIKDNDVVYIESNKNLLNIELPQLNKNGKVMGLSNELLQLNKFESIFTHLEVKKELSKCGVEQGLELQKNIGIEKHVMNYLEKIHSKEIDTNKLKFVERYGTKGIDKNKYRFIDRSSLKETDITNNLIMLNRDIVTTIYVDKNIYKLNPIGIKEISKDCKTILMYNAALKNIEKYRAKDGLYRIANKEIFKDNEKYFYRIGLNFIFKDKEKYLDREAITTMFKSSEKYFDREYITNIFKNNEKYLSNDPLINIYKQIEKDLLNTSIIEIFKDYNKNLNTIEKEIFLPHNNKFIEVTKRWWWLYPTSPIDRLVVPNKDYARMKDLLENTDFEYLRYNNHPIEWGENWGIDYNIPPCSVSIEIMLDLINILTMVWHKNTQGWLSITGKEAIQLLMELIYDWYTLDTSSPNTDYLRAYRWIRWEAEKVYFLNIENGLQSIGILMANLIDYMKYHHFNLVPIWGNVKAMDIERTFNRMATNGDLMKATDKLKGKRNYIIETQSFEKKNILGR</sequence>
<dbReference type="OrthoDB" id="1884991at2"/>
<proteinExistence type="predicted"/>
<evidence type="ECO:0000313" key="2">
    <source>
        <dbReference type="Proteomes" id="UP000182569"/>
    </source>
</evidence>
<organism evidence="1 2">
    <name type="scientific">Clostridium estertheticum subsp. estertheticum</name>
    <dbReference type="NCBI Taxonomy" id="1552"/>
    <lineage>
        <taxon>Bacteria</taxon>
        <taxon>Bacillati</taxon>
        <taxon>Bacillota</taxon>
        <taxon>Clostridia</taxon>
        <taxon>Eubacteriales</taxon>
        <taxon>Clostridiaceae</taxon>
        <taxon>Clostridium</taxon>
    </lineage>
</organism>
<evidence type="ECO:0000313" key="1">
    <source>
        <dbReference type="EMBL" id="APC41048.1"/>
    </source>
</evidence>
<dbReference type="Proteomes" id="UP000182569">
    <property type="component" value="Chromosome"/>
</dbReference>